<dbReference type="VEuPathDB" id="VectorBase:GAUT046790"/>
<organism evidence="2 3">
    <name type="scientific">Glossina austeni</name>
    <name type="common">Savannah tsetse fly</name>
    <dbReference type="NCBI Taxonomy" id="7395"/>
    <lineage>
        <taxon>Eukaryota</taxon>
        <taxon>Metazoa</taxon>
        <taxon>Ecdysozoa</taxon>
        <taxon>Arthropoda</taxon>
        <taxon>Hexapoda</taxon>
        <taxon>Insecta</taxon>
        <taxon>Pterygota</taxon>
        <taxon>Neoptera</taxon>
        <taxon>Endopterygota</taxon>
        <taxon>Diptera</taxon>
        <taxon>Brachycera</taxon>
        <taxon>Muscomorpha</taxon>
        <taxon>Hippoboscoidea</taxon>
        <taxon>Glossinidae</taxon>
        <taxon>Glossina</taxon>
    </lineage>
</organism>
<keyword evidence="1" id="KW-0812">Transmembrane</keyword>
<feature type="transmembrane region" description="Helical" evidence="1">
    <location>
        <begin position="27"/>
        <end position="45"/>
    </location>
</feature>
<reference evidence="2" key="1">
    <citation type="submission" date="2020-05" db="UniProtKB">
        <authorList>
            <consortium name="EnsemblMetazoa"/>
        </authorList>
    </citation>
    <scope>IDENTIFICATION</scope>
    <source>
        <strain evidence="2">TTRI</strain>
    </source>
</reference>
<evidence type="ECO:0000313" key="2">
    <source>
        <dbReference type="EnsemblMetazoa" id="GAUT046790-PA"/>
    </source>
</evidence>
<dbReference type="AlphaFoldDB" id="A0A1A9VT90"/>
<sequence length="127" mass="15093">MQFLYALSQRQPALKIKKNSQEIANRYYFIVIVYFSLIVTSWLNFAKSLVPSLTTGFKYRRSRLSPSENFWLHFMLYYFEEVNRLIRELSTACDLSPVILKQWDDYARKGDEPNKVSLVNTQRKPNV</sequence>
<keyword evidence="1" id="KW-0472">Membrane</keyword>
<name>A0A1A9VT90_GLOAU</name>
<proteinExistence type="predicted"/>
<evidence type="ECO:0000256" key="1">
    <source>
        <dbReference type="SAM" id="Phobius"/>
    </source>
</evidence>
<keyword evidence="3" id="KW-1185">Reference proteome</keyword>
<protein>
    <submittedName>
        <fullName evidence="2">Uncharacterized protein</fullName>
    </submittedName>
</protein>
<evidence type="ECO:0000313" key="3">
    <source>
        <dbReference type="Proteomes" id="UP000078200"/>
    </source>
</evidence>
<dbReference type="Proteomes" id="UP000078200">
    <property type="component" value="Unassembled WGS sequence"/>
</dbReference>
<dbReference type="EnsemblMetazoa" id="GAUT046790-RA">
    <property type="protein sequence ID" value="GAUT046790-PA"/>
    <property type="gene ID" value="GAUT046790"/>
</dbReference>
<accession>A0A1A9VT90</accession>
<keyword evidence="1" id="KW-1133">Transmembrane helix</keyword>